<dbReference type="InterPro" id="IPR039261">
    <property type="entry name" value="FNR_nucleotide-bd"/>
</dbReference>
<dbReference type="SUPFAM" id="SSF52343">
    <property type="entry name" value="Ferredoxin reductase-like, C-terminal NADP-linked domain"/>
    <property type="match status" value="1"/>
</dbReference>
<dbReference type="InterPro" id="IPR017927">
    <property type="entry name" value="FAD-bd_FR_type"/>
</dbReference>
<keyword evidence="3" id="KW-0288">FMN</keyword>
<organism evidence="11 12">
    <name type="scientific">Comamonas testosteroni TK102</name>
    <dbReference type="NCBI Taxonomy" id="1392005"/>
    <lineage>
        <taxon>Bacteria</taxon>
        <taxon>Pseudomonadati</taxon>
        <taxon>Pseudomonadota</taxon>
        <taxon>Betaproteobacteria</taxon>
        <taxon>Burkholderiales</taxon>
        <taxon>Comamonadaceae</taxon>
        <taxon>Comamonas</taxon>
    </lineage>
</organism>
<proteinExistence type="predicted"/>
<keyword evidence="8" id="KW-0411">Iron-sulfur</keyword>
<name>A0A076PS70_COMTE</name>
<dbReference type="AlphaFoldDB" id="A0A076PS70"/>
<dbReference type="Gene3D" id="3.40.50.80">
    <property type="entry name" value="Nucleotide-binding domain of ferredoxin-NADP reductase (FNR) module"/>
    <property type="match status" value="1"/>
</dbReference>
<dbReference type="SUPFAM" id="SSF63380">
    <property type="entry name" value="Riboflavin synthase domain-like"/>
    <property type="match status" value="1"/>
</dbReference>
<feature type="domain" description="FAD-binding FR-type" evidence="10">
    <location>
        <begin position="3"/>
        <end position="105"/>
    </location>
</feature>
<dbReference type="InterPro" id="IPR050415">
    <property type="entry name" value="MRET"/>
</dbReference>
<dbReference type="PROSITE" id="PS00197">
    <property type="entry name" value="2FE2S_FER_1"/>
    <property type="match status" value="1"/>
</dbReference>
<dbReference type="Gene3D" id="2.40.30.10">
    <property type="entry name" value="Translation factors"/>
    <property type="match status" value="1"/>
</dbReference>
<dbReference type="GO" id="GO:0051537">
    <property type="term" value="F:2 iron, 2 sulfur cluster binding"/>
    <property type="evidence" value="ECO:0007669"/>
    <property type="project" value="UniProtKB-KW"/>
</dbReference>
<keyword evidence="6" id="KW-0560">Oxidoreductase</keyword>
<dbReference type="CDD" id="cd00207">
    <property type="entry name" value="fer2"/>
    <property type="match status" value="1"/>
</dbReference>
<evidence type="ECO:0000256" key="1">
    <source>
        <dbReference type="ARBA" id="ARBA00001917"/>
    </source>
</evidence>
<dbReference type="Pfam" id="PF00111">
    <property type="entry name" value="Fer2"/>
    <property type="match status" value="1"/>
</dbReference>
<dbReference type="GO" id="GO:0046872">
    <property type="term" value="F:metal ion binding"/>
    <property type="evidence" value="ECO:0007669"/>
    <property type="project" value="UniProtKB-KW"/>
</dbReference>
<dbReference type="InterPro" id="IPR017938">
    <property type="entry name" value="Riboflavin_synthase-like_b-brl"/>
</dbReference>
<accession>A0A076PS70</accession>
<comment type="cofactor">
    <cofactor evidence="1">
        <name>FMN</name>
        <dbReference type="ChEBI" id="CHEBI:58210"/>
    </cofactor>
</comment>
<dbReference type="PROSITE" id="PS51085">
    <property type="entry name" value="2FE2S_FER_2"/>
    <property type="match status" value="1"/>
</dbReference>
<evidence type="ECO:0000313" key="12">
    <source>
        <dbReference type="Proteomes" id="UP000028782"/>
    </source>
</evidence>
<dbReference type="RefSeq" id="WP_043375886.1">
    <property type="nucleotide sequence ID" value="NZ_CP006704.1"/>
</dbReference>
<dbReference type="InterPro" id="IPR054582">
    <property type="entry name" value="DmmA-like_N"/>
</dbReference>
<protein>
    <submittedName>
        <fullName evidence="11">Ferredoxin</fullName>
    </submittedName>
</protein>
<evidence type="ECO:0000256" key="3">
    <source>
        <dbReference type="ARBA" id="ARBA00022643"/>
    </source>
</evidence>
<dbReference type="InterPro" id="IPR001041">
    <property type="entry name" value="2Fe-2S_ferredoxin-type"/>
</dbReference>
<dbReference type="InterPro" id="IPR006058">
    <property type="entry name" value="2Fe2S_fd_BS"/>
</dbReference>
<evidence type="ECO:0000256" key="5">
    <source>
        <dbReference type="ARBA" id="ARBA00022723"/>
    </source>
</evidence>
<evidence type="ECO:0000259" key="9">
    <source>
        <dbReference type="PROSITE" id="PS51085"/>
    </source>
</evidence>
<dbReference type="Pfam" id="PF22290">
    <property type="entry name" value="DmmA-like_N"/>
    <property type="match status" value="1"/>
</dbReference>
<gene>
    <name evidence="11" type="ORF">O987_28190</name>
</gene>
<evidence type="ECO:0000313" key="11">
    <source>
        <dbReference type="EMBL" id="AIJ49684.1"/>
    </source>
</evidence>
<dbReference type="Gene3D" id="3.10.20.30">
    <property type="match status" value="1"/>
</dbReference>
<keyword evidence="2" id="KW-0285">Flavoprotein</keyword>
<dbReference type="PANTHER" id="PTHR47354:SF1">
    <property type="entry name" value="CARNITINE MONOOXYGENASE REDUCTASE SUBUNIT"/>
    <property type="match status" value="1"/>
</dbReference>
<dbReference type="PROSITE" id="PS51384">
    <property type="entry name" value="FAD_FR"/>
    <property type="match status" value="1"/>
</dbReference>
<dbReference type="HOGENOM" id="CLU_003827_17_0_4"/>
<dbReference type="SUPFAM" id="SSF54292">
    <property type="entry name" value="2Fe-2S ferredoxin-like"/>
    <property type="match status" value="1"/>
</dbReference>
<dbReference type="InterPro" id="IPR036010">
    <property type="entry name" value="2Fe-2S_ferredoxin-like_sf"/>
</dbReference>
<dbReference type="EMBL" id="CP006704">
    <property type="protein sequence ID" value="AIJ49684.1"/>
    <property type="molecule type" value="Genomic_DNA"/>
</dbReference>
<reference evidence="11 12" key="1">
    <citation type="journal article" date="2014" name="Genome Announc.">
        <title>Complete Genome Sequence of Polychlorinated Biphenyl Degrader Comamonas testosteroni TK102 (NBRC 109938).</title>
        <authorList>
            <person name="Fukuda K."/>
            <person name="Hosoyama A."/>
            <person name="Tsuchikane K."/>
            <person name="Ohji S."/>
            <person name="Yamazoe A."/>
            <person name="Fujita N."/>
            <person name="Shintani M."/>
            <person name="Kimbara K."/>
        </authorList>
    </citation>
    <scope>NUCLEOTIDE SEQUENCE [LARGE SCALE GENOMIC DNA]</scope>
    <source>
        <strain evidence="11">TK102</strain>
    </source>
</reference>
<sequence length="324" mass="34834">MASKPVQAQIVGVRLEAPDTISLELRPGKDTQGFSAVEAGAHLDLHLGNGLIRSYSLINPGDTERYVVAVKKDASSRGGSVFVHDNLRVGQYIEIGVPRNHFALDESAEHTVLVAGGIGITPIYAMLQRLQALGKSAHIIYCARSKAEAAFFEQVEKLVATCPSRLTATYHFSDEQQATPNLASLLSAHHPGAHYYCCGPTSMLDAFERTCEELGYVNVHLERFGGATVKPSTGEQSGYTAILKKSGIQLEVQPGKSLLDTILEAGVNAEYSCKEGVCGACEARVISGEVDHHDFVLSKQEQATNRSIMICVSGCKSDCLVLDL</sequence>
<keyword evidence="4" id="KW-0001">2Fe-2S</keyword>
<dbReference type="PRINTS" id="PR00409">
    <property type="entry name" value="PHDIOXRDTASE"/>
</dbReference>
<dbReference type="InterPro" id="IPR012675">
    <property type="entry name" value="Beta-grasp_dom_sf"/>
</dbReference>
<evidence type="ECO:0000256" key="4">
    <source>
        <dbReference type="ARBA" id="ARBA00022714"/>
    </source>
</evidence>
<dbReference type="KEGG" id="ctes:O987_28190"/>
<keyword evidence="7" id="KW-0408">Iron</keyword>
<feature type="domain" description="2Fe-2S ferredoxin-type" evidence="9">
    <location>
        <begin position="237"/>
        <end position="324"/>
    </location>
</feature>
<evidence type="ECO:0000256" key="6">
    <source>
        <dbReference type="ARBA" id="ARBA00023002"/>
    </source>
</evidence>
<dbReference type="GO" id="GO:0016491">
    <property type="term" value="F:oxidoreductase activity"/>
    <property type="evidence" value="ECO:0007669"/>
    <property type="project" value="UniProtKB-KW"/>
</dbReference>
<dbReference type="Proteomes" id="UP000028782">
    <property type="component" value="Chromosome"/>
</dbReference>
<evidence type="ECO:0000256" key="7">
    <source>
        <dbReference type="ARBA" id="ARBA00023004"/>
    </source>
</evidence>
<dbReference type="CDD" id="cd06185">
    <property type="entry name" value="PDR_like"/>
    <property type="match status" value="1"/>
</dbReference>
<keyword evidence="5" id="KW-0479">Metal-binding</keyword>
<dbReference type="PANTHER" id="PTHR47354">
    <property type="entry name" value="NADH OXIDOREDUCTASE HCR"/>
    <property type="match status" value="1"/>
</dbReference>
<evidence type="ECO:0000256" key="8">
    <source>
        <dbReference type="ARBA" id="ARBA00023014"/>
    </source>
</evidence>
<evidence type="ECO:0000256" key="2">
    <source>
        <dbReference type="ARBA" id="ARBA00022630"/>
    </source>
</evidence>
<evidence type="ECO:0000259" key="10">
    <source>
        <dbReference type="PROSITE" id="PS51384"/>
    </source>
</evidence>